<dbReference type="AlphaFoldDB" id="A0AA40BA23"/>
<keyword evidence="3" id="KW-1185">Reference proteome</keyword>
<feature type="region of interest" description="Disordered" evidence="1">
    <location>
        <begin position="271"/>
        <end position="294"/>
    </location>
</feature>
<dbReference type="EMBL" id="JAUKUA010000001">
    <property type="protein sequence ID" value="KAK0730208.1"/>
    <property type="molecule type" value="Genomic_DNA"/>
</dbReference>
<comment type="caution">
    <text evidence="2">The sequence shown here is derived from an EMBL/GenBank/DDBJ whole genome shotgun (WGS) entry which is preliminary data.</text>
</comment>
<sequence length="383" mass="42894">MKKPVDFQPEAMVENPIFSHLMKTEQHVTGNKTLNRAIMTVSNCVAGRRQTYYSNRYDPERRGNPPATKGAHVPKTLTGMWGLSPKDECLTEVKSVKTEETKTAVILEPDGYKNVRSCSSAGIRHQATGPVAAIVTFIRKLLGVSYNFRVHELTLPPKSSQAQEALLHYLGSQGFHAGVEEVPEKELVIVIYNGHSTRGLTSNTCYLYGNKGGILPLEWIERRLVFAPYDSLMTMNCYYAPSVTRSFQRGTNMVASALGPECSLRRQMLGPREGSTRTRTHRQLENRTQHRRAGMGPSEWHTLFLETVLSTSEKGLAENKKVSVKDLYSELLQAHQVHGFNQREHVTKLGPCCDFITSIMQAEPVSIGVNRVQDDEDDTDLDD</sequence>
<name>A0AA40BA23_9PEZI</name>
<dbReference type="Proteomes" id="UP001172102">
    <property type="component" value="Unassembled WGS sequence"/>
</dbReference>
<proteinExistence type="predicted"/>
<gene>
    <name evidence="2" type="ORF">B0H67DRAFT_638739</name>
</gene>
<evidence type="ECO:0000313" key="2">
    <source>
        <dbReference type="EMBL" id="KAK0730208.1"/>
    </source>
</evidence>
<accession>A0AA40BA23</accession>
<evidence type="ECO:0000256" key="1">
    <source>
        <dbReference type="SAM" id="MobiDB-lite"/>
    </source>
</evidence>
<protein>
    <submittedName>
        <fullName evidence="2">Uncharacterized protein</fullName>
    </submittedName>
</protein>
<evidence type="ECO:0000313" key="3">
    <source>
        <dbReference type="Proteomes" id="UP001172102"/>
    </source>
</evidence>
<reference evidence="2" key="1">
    <citation type="submission" date="2023-06" db="EMBL/GenBank/DDBJ databases">
        <title>Genome-scale phylogeny and comparative genomics of the fungal order Sordariales.</title>
        <authorList>
            <consortium name="Lawrence Berkeley National Laboratory"/>
            <person name="Hensen N."/>
            <person name="Bonometti L."/>
            <person name="Westerberg I."/>
            <person name="Brannstrom I.O."/>
            <person name="Guillou S."/>
            <person name="Cros-Aarteil S."/>
            <person name="Calhoun S."/>
            <person name="Haridas S."/>
            <person name="Kuo A."/>
            <person name="Mondo S."/>
            <person name="Pangilinan J."/>
            <person name="Riley R."/>
            <person name="Labutti K."/>
            <person name="Andreopoulos B."/>
            <person name="Lipzen A."/>
            <person name="Chen C."/>
            <person name="Yanf M."/>
            <person name="Daum C."/>
            <person name="Ng V."/>
            <person name="Clum A."/>
            <person name="Steindorff A."/>
            <person name="Ohm R."/>
            <person name="Martin F."/>
            <person name="Silar P."/>
            <person name="Natvig D."/>
            <person name="Lalanne C."/>
            <person name="Gautier V."/>
            <person name="Ament-Velasquez S.L."/>
            <person name="Kruys A."/>
            <person name="Hutchinson M.I."/>
            <person name="Powell A.J."/>
            <person name="Barry K."/>
            <person name="Miller A.N."/>
            <person name="Grigoriev I.V."/>
            <person name="Debuchy R."/>
            <person name="Gladieux P."/>
            <person name="Thoren M.H."/>
            <person name="Johannesson H."/>
        </authorList>
    </citation>
    <scope>NUCLEOTIDE SEQUENCE</scope>
    <source>
        <strain evidence="2">SMH4607-1</strain>
    </source>
</reference>
<organism evidence="2 3">
    <name type="scientific">Lasiosphaeris hirsuta</name>
    <dbReference type="NCBI Taxonomy" id="260670"/>
    <lineage>
        <taxon>Eukaryota</taxon>
        <taxon>Fungi</taxon>
        <taxon>Dikarya</taxon>
        <taxon>Ascomycota</taxon>
        <taxon>Pezizomycotina</taxon>
        <taxon>Sordariomycetes</taxon>
        <taxon>Sordariomycetidae</taxon>
        <taxon>Sordariales</taxon>
        <taxon>Lasiosphaeriaceae</taxon>
        <taxon>Lasiosphaeris</taxon>
    </lineage>
</organism>